<dbReference type="Pfam" id="PF00255">
    <property type="entry name" value="GSHPx"/>
    <property type="match status" value="1"/>
</dbReference>
<evidence type="ECO:0000313" key="6">
    <source>
        <dbReference type="EMBL" id="TNK91207.1"/>
    </source>
</evidence>
<dbReference type="PROSITE" id="PS00460">
    <property type="entry name" value="GLUTATHIONE_PEROXID_1"/>
    <property type="match status" value="1"/>
</dbReference>
<dbReference type="Gene3D" id="3.40.30.10">
    <property type="entry name" value="Glutaredoxin"/>
    <property type="match status" value="1"/>
</dbReference>
<gene>
    <name evidence="6" type="ORF">DID87_00550</name>
</gene>
<dbReference type="CDD" id="cd00340">
    <property type="entry name" value="GSH_Peroxidase"/>
    <property type="match status" value="1"/>
</dbReference>
<keyword evidence="3 5" id="KW-0560">Oxidoreductase</keyword>
<comment type="caution">
    <text evidence="6">The sequence shown here is derived from an EMBL/GenBank/DDBJ whole genome shotgun (WGS) entry which is preliminary data.</text>
</comment>
<dbReference type="GO" id="GO:0004601">
    <property type="term" value="F:peroxidase activity"/>
    <property type="evidence" value="ECO:0007669"/>
    <property type="project" value="UniProtKB-KW"/>
</dbReference>
<dbReference type="AlphaFoldDB" id="A0A5C4TLI2"/>
<dbReference type="PANTHER" id="PTHR11592">
    <property type="entry name" value="GLUTATHIONE PEROXIDASE"/>
    <property type="match status" value="1"/>
</dbReference>
<dbReference type="Proteomes" id="UP000313312">
    <property type="component" value="Unassembled WGS sequence"/>
</dbReference>
<protein>
    <recommendedName>
        <fullName evidence="5">Glutathione peroxidase</fullName>
    </recommendedName>
</protein>
<accession>A0A5C4TLI2</accession>
<evidence type="ECO:0000313" key="7">
    <source>
        <dbReference type="Proteomes" id="UP000313312"/>
    </source>
</evidence>
<dbReference type="EMBL" id="QFCR01000001">
    <property type="protein sequence ID" value="TNK91207.1"/>
    <property type="molecule type" value="Genomic_DNA"/>
</dbReference>
<dbReference type="PANTHER" id="PTHR11592:SF78">
    <property type="entry name" value="GLUTATHIONE PEROXIDASE"/>
    <property type="match status" value="1"/>
</dbReference>
<dbReference type="InterPro" id="IPR029760">
    <property type="entry name" value="GPX_CS"/>
</dbReference>
<keyword evidence="2 5" id="KW-0575">Peroxidase</keyword>
<proteinExistence type="inferred from homology"/>
<organism evidence="6 7">
    <name type="scientific">Fructilactobacillus sanfranciscensis</name>
    <name type="common">Lactobacillus sanfranciscensis</name>
    <dbReference type="NCBI Taxonomy" id="1625"/>
    <lineage>
        <taxon>Bacteria</taxon>
        <taxon>Bacillati</taxon>
        <taxon>Bacillota</taxon>
        <taxon>Bacilli</taxon>
        <taxon>Lactobacillales</taxon>
        <taxon>Lactobacillaceae</taxon>
        <taxon>Fructilactobacillus</taxon>
    </lineage>
</organism>
<dbReference type="PROSITE" id="PS00763">
    <property type="entry name" value="GLUTATHIONE_PEROXID_2"/>
    <property type="match status" value="1"/>
</dbReference>
<dbReference type="InterPro" id="IPR029759">
    <property type="entry name" value="GPX_AS"/>
</dbReference>
<sequence length="163" mass="18907">MAEIKSLNSIYDFKIKEMNGREIDFTKFKNKVILVVNTASKCGLAPQLKNLEYLYKKYHQKGLELIGFPSNQFHQELDSKDIDEYCKIHYGVTFPMTEMIKVNGNEESPLFTYLKGLSGHENIKWNYTKFLIEKKGNLIHRYAPVTSPLKIEPKIIDALNITD</sequence>
<comment type="similarity">
    <text evidence="1 5">Belongs to the glutathione peroxidase family.</text>
</comment>
<dbReference type="PRINTS" id="PR01011">
    <property type="entry name" value="GLUTPROXDASE"/>
</dbReference>
<evidence type="ECO:0000256" key="5">
    <source>
        <dbReference type="RuleBase" id="RU000499"/>
    </source>
</evidence>
<dbReference type="PROSITE" id="PS51355">
    <property type="entry name" value="GLUTATHIONE_PEROXID_3"/>
    <property type="match status" value="1"/>
</dbReference>
<evidence type="ECO:0000256" key="2">
    <source>
        <dbReference type="ARBA" id="ARBA00022559"/>
    </source>
</evidence>
<evidence type="ECO:0000256" key="1">
    <source>
        <dbReference type="ARBA" id="ARBA00006926"/>
    </source>
</evidence>
<dbReference type="InterPro" id="IPR000889">
    <property type="entry name" value="Glutathione_peroxidase"/>
</dbReference>
<feature type="active site" evidence="4">
    <location>
        <position position="42"/>
    </location>
</feature>
<dbReference type="PIRSF" id="PIRSF000303">
    <property type="entry name" value="Glutathion_perox"/>
    <property type="match status" value="1"/>
</dbReference>
<evidence type="ECO:0000256" key="4">
    <source>
        <dbReference type="PIRSR" id="PIRSR000303-1"/>
    </source>
</evidence>
<name>A0A5C4TLI2_FRUSA</name>
<dbReference type="GO" id="GO:0034599">
    <property type="term" value="P:cellular response to oxidative stress"/>
    <property type="evidence" value="ECO:0007669"/>
    <property type="project" value="TreeGrafter"/>
</dbReference>
<reference evidence="6 7" key="1">
    <citation type="submission" date="2018-05" db="EMBL/GenBank/DDBJ databases">
        <title>Lactobacillus sanfranciscensis Ah4 draft denome sequence.</title>
        <authorList>
            <person name="Zhang G."/>
        </authorList>
    </citation>
    <scope>NUCLEOTIDE SEQUENCE [LARGE SCALE GENOMIC DNA]</scope>
    <source>
        <strain evidence="6 7">Ah4</strain>
    </source>
</reference>
<dbReference type="RefSeq" id="WP_139571003.1">
    <property type="nucleotide sequence ID" value="NZ_QFCR01000001.1"/>
</dbReference>
<evidence type="ECO:0000256" key="3">
    <source>
        <dbReference type="ARBA" id="ARBA00023002"/>
    </source>
</evidence>
<dbReference type="SUPFAM" id="SSF52833">
    <property type="entry name" value="Thioredoxin-like"/>
    <property type="match status" value="1"/>
</dbReference>
<dbReference type="InterPro" id="IPR036249">
    <property type="entry name" value="Thioredoxin-like_sf"/>
</dbReference>